<keyword evidence="2" id="KW-1185">Reference proteome</keyword>
<evidence type="ECO:0000313" key="2">
    <source>
        <dbReference type="Proteomes" id="UP000793456"/>
    </source>
</evidence>
<dbReference type="Proteomes" id="UP000793456">
    <property type="component" value="Chromosome XXIV"/>
</dbReference>
<protein>
    <submittedName>
        <fullName evidence="1">Uncharacterized protein</fullName>
    </submittedName>
</protein>
<name>A0ACD3Q596_LARCR</name>
<proteinExistence type="predicted"/>
<accession>A0ACD3Q596</accession>
<evidence type="ECO:0000313" key="1">
    <source>
        <dbReference type="EMBL" id="TMS02263.1"/>
    </source>
</evidence>
<sequence>MQLTPFCLMLSCLRVSPDRSQFFWYESITLSCEDPLNSTGWMVKRKTSKSGVRPCANGWGS</sequence>
<dbReference type="EMBL" id="CM011697">
    <property type="protein sequence ID" value="TMS02263.1"/>
    <property type="molecule type" value="Genomic_DNA"/>
</dbReference>
<reference evidence="1" key="1">
    <citation type="submission" date="2018-11" db="EMBL/GenBank/DDBJ databases">
        <title>The sequence and de novo assembly of Larimichthys crocea genome using PacBio and Hi-C technologies.</title>
        <authorList>
            <person name="Xu P."/>
            <person name="Chen B."/>
            <person name="Zhou Z."/>
            <person name="Ke Q."/>
            <person name="Wu Y."/>
            <person name="Bai H."/>
            <person name="Pu F."/>
        </authorList>
    </citation>
    <scope>NUCLEOTIDE SEQUENCE</scope>
    <source>
        <tissue evidence="1">Muscle</tissue>
    </source>
</reference>
<gene>
    <name evidence="1" type="ORF">E3U43_007803</name>
</gene>
<comment type="caution">
    <text evidence="1">The sequence shown here is derived from an EMBL/GenBank/DDBJ whole genome shotgun (WGS) entry which is preliminary data.</text>
</comment>
<organism evidence="1 2">
    <name type="scientific">Larimichthys crocea</name>
    <name type="common">Large yellow croaker</name>
    <name type="synonym">Pseudosciaena crocea</name>
    <dbReference type="NCBI Taxonomy" id="215358"/>
    <lineage>
        <taxon>Eukaryota</taxon>
        <taxon>Metazoa</taxon>
        <taxon>Chordata</taxon>
        <taxon>Craniata</taxon>
        <taxon>Vertebrata</taxon>
        <taxon>Euteleostomi</taxon>
        <taxon>Actinopterygii</taxon>
        <taxon>Neopterygii</taxon>
        <taxon>Teleostei</taxon>
        <taxon>Neoteleostei</taxon>
        <taxon>Acanthomorphata</taxon>
        <taxon>Eupercaria</taxon>
        <taxon>Sciaenidae</taxon>
        <taxon>Larimichthys</taxon>
    </lineage>
</organism>